<feature type="domain" description="GRIP" evidence="6">
    <location>
        <begin position="33"/>
        <end position="82"/>
    </location>
</feature>
<dbReference type="GO" id="GO:0034314">
    <property type="term" value="P:Arp2/3 complex-mediated actin nucleation"/>
    <property type="evidence" value="ECO:0007669"/>
    <property type="project" value="InterPro"/>
</dbReference>
<dbReference type="AlphaFoldDB" id="A0A8S3CPZ6"/>
<dbReference type="SUPFAM" id="SSF69060">
    <property type="entry name" value="Arp2/3 complex 21 kDa subunit ARPC3"/>
    <property type="match status" value="1"/>
</dbReference>
<keyword evidence="5" id="KW-0206">Cytoskeleton</keyword>
<evidence type="ECO:0000313" key="8">
    <source>
        <dbReference type="Proteomes" id="UP000681967"/>
    </source>
</evidence>
<evidence type="ECO:0000313" key="7">
    <source>
        <dbReference type="EMBL" id="CAF4932818.1"/>
    </source>
</evidence>
<feature type="non-terminal residue" evidence="7">
    <location>
        <position position="1"/>
    </location>
</feature>
<accession>A0A8S3CPZ6</accession>
<sequence length="345" mass="39042">EIKAKEILINKLQTEIDHKNKQILEYSKIFETTNDTRVEKQLVKNILLSYFHTPIDKQQEVVPILSALVGFTQEEYQKVIHSISNNYNNTTSNNWLTGWLSANSSKPKTQSNNSLDQSNKSFAELLIQHVEQQSLEAFPETLSNSNTHECNVHQNSPNLSLSTSDKSTHVSTVEQLTTTISTVSTVEDDIDIDNPPSLPKSSILVDDLSFYLFTNTKRIMAYHSSFANSKFRLGNMALLPIRTSYSGPAPIETSTENEDIIDEALKYFRANIFFRNYDIKHDADRTLIYLTLYITACLRRLQKCQSRIQAQKELSALAISTFPIPGDADFPLNGMFVKPAHSEIG</sequence>
<dbReference type="GO" id="GO:0005885">
    <property type="term" value="C:Arp2/3 protein complex"/>
    <property type="evidence" value="ECO:0007669"/>
    <property type="project" value="InterPro"/>
</dbReference>
<keyword evidence="3" id="KW-0963">Cytoplasm</keyword>
<gene>
    <name evidence="7" type="ORF">BYL167_LOCUS53377</name>
</gene>
<dbReference type="EMBL" id="CAJOBH010178663">
    <property type="protein sequence ID" value="CAF4932818.1"/>
    <property type="molecule type" value="Genomic_DNA"/>
</dbReference>
<dbReference type="Pfam" id="PF04062">
    <property type="entry name" value="P21-Arc"/>
    <property type="match status" value="1"/>
</dbReference>
<name>A0A8S3CPZ6_9BILA</name>
<organism evidence="7 8">
    <name type="scientific">Rotaria magnacalcarata</name>
    <dbReference type="NCBI Taxonomy" id="392030"/>
    <lineage>
        <taxon>Eukaryota</taxon>
        <taxon>Metazoa</taxon>
        <taxon>Spiralia</taxon>
        <taxon>Gnathifera</taxon>
        <taxon>Rotifera</taxon>
        <taxon>Eurotatoria</taxon>
        <taxon>Bdelloidea</taxon>
        <taxon>Philodinida</taxon>
        <taxon>Philodinidae</taxon>
        <taxon>Rotaria</taxon>
    </lineage>
</organism>
<keyword evidence="4" id="KW-0009">Actin-binding</keyword>
<comment type="subcellular location">
    <subcellularLocation>
        <location evidence="1">Cytoplasm</location>
        <location evidence="1">Cytoskeleton</location>
    </subcellularLocation>
</comment>
<evidence type="ECO:0000256" key="3">
    <source>
        <dbReference type="ARBA" id="ARBA00022490"/>
    </source>
</evidence>
<protein>
    <recommendedName>
        <fullName evidence="6">GRIP domain-containing protein</fullName>
    </recommendedName>
</protein>
<evidence type="ECO:0000256" key="1">
    <source>
        <dbReference type="ARBA" id="ARBA00004245"/>
    </source>
</evidence>
<dbReference type="PROSITE" id="PS50913">
    <property type="entry name" value="GRIP"/>
    <property type="match status" value="1"/>
</dbReference>
<dbReference type="InterPro" id="IPR036753">
    <property type="entry name" value="ARPC3_sf"/>
</dbReference>
<dbReference type="Gene3D" id="1.10.1760.10">
    <property type="entry name" value="Actin-related protein 2/3 complex subunit 3"/>
    <property type="match status" value="1"/>
</dbReference>
<evidence type="ECO:0000256" key="4">
    <source>
        <dbReference type="ARBA" id="ARBA00023203"/>
    </source>
</evidence>
<dbReference type="InterPro" id="IPR007204">
    <property type="entry name" value="ARPC3"/>
</dbReference>
<dbReference type="GO" id="GO:0030833">
    <property type="term" value="P:regulation of actin filament polymerization"/>
    <property type="evidence" value="ECO:0007669"/>
    <property type="project" value="InterPro"/>
</dbReference>
<comment type="similarity">
    <text evidence="2">Belongs to the ARPC3 family.</text>
</comment>
<dbReference type="PANTHER" id="PTHR12391">
    <property type="entry name" value="ARP2/3 COMPLEX 21 KD SUBUNIT"/>
    <property type="match status" value="1"/>
</dbReference>
<reference evidence="7" key="1">
    <citation type="submission" date="2021-02" db="EMBL/GenBank/DDBJ databases">
        <authorList>
            <person name="Nowell W R."/>
        </authorList>
    </citation>
    <scope>NUCLEOTIDE SEQUENCE</scope>
</reference>
<evidence type="ECO:0000256" key="2">
    <source>
        <dbReference type="ARBA" id="ARBA00010856"/>
    </source>
</evidence>
<dbReference type="InterPro" id="IPR000237">
    <property type="entry name" value="GRIP_dom"/>
</dbReference>
<evidence type="ECO:0000256" key="5">
    <source>
        <dbReference type="ARBA" id="ARBA00023212"/>
    </source>
</evidence>
<dbReference type="GO" id="GO:0003779">
    <property type="term" value="F:actin binding"/>
    <property type="evidence" value="ECO:0007669"/>
    <property type="project" value="UniProtKB-KW"/>
</dbReference>
<dbReference type="Proteomes" id="UP000681967">
    <property type="component" value="Unassembled WGS sequence"/>
</dbReference>
<evidence type="ECO:0000259" key="6">
    <source>
        <dbReference type="PROSITE" id="PS50913"/>
    </source>
</evidence>
<comment type="caution">
    <text evidence="7">The sequence shown here is derived from an EMBL/GenBank/DDBJ whole genome shotgun (WGS) entry which is preliminary data.</text>
</comment>
<proteinExistence type="inferred from homology"/>